<evidence type="ECO:0008006" key="3">
    <source>
        <dbReference type="Google" id="ProtNLM"/>
    </source>
</evidence>
<sequence length="165" mass="18350">MHVSFSVADKNGCPKPFYQTAHTTAKTTITCDYGDKCKHRFFCKEKNSICENILSSASNRRFKFTETSRAVNISISHVFSQDAGVYWCGGESADNTFILRQIHVEVKAPLSLRPWSSAGKEWSTHSGSGTSCCPRWRSLSISGSFSWVTGEGSRRSTDRSGLHLQ</sequence>
<dbReference type="Ensembl" id="ENSACIT00000013749.1">
    <property type="protein sequence ID" value="ENSACIP00000013383.1"/>
    <property type="gene ID" value="ENSACIG00000010416.1"/>
</dbReference>
<accession>A0A3Q0RUM9</accession>
<dbReference type="Proteomes" id="UP000261340">
    <property type="component" value="Unplaced"/>
</dbReference>
<evidence type="ECO:0000313" key="1">
    <source>
        <dbReference type="Ensembl" id="ENSACIP00000013383.1"/>
    </source>
</evidence>
<dbReference type="STRING" id="61819.ENSACIP00000013383"/>
<dbReference type="InterPro" id="IPR036179">
    <property type="entry name" value="Ig-like_dom_sf"/>
</dbReference>
<organism evidence="1 2">
    <name type="scientific">Amphilophus citrinellus</name>
    <name type="common">Midas cichlid</name>
    <name type="synonym">Cichlasoma citrinellum</name>
    <dbReference type="NCBI Taxonomy" id="61819"/>
    <lineage>
        <taxon>Eukaryota</taxon>
        <taxon>Metazoa</taxon>
        <taxon>Chordata</taxon>
        <taxon>Craniata</taxon>
        <taxon>Vertebrata</taxon>
        <taxon>Euteleostomi</taxon>
        <taxon>Actinopterygii</taxon>
        <taxon>Neopterygii</taxon>
        <taxon>Teleostei</taxon>
        <taxon>Neoteleostei</taxon>
        <taxon>Acanthomorphata</taxon>
        <taxon>Ovalentaria</taxon>
        <taxon>Cichlomorphae</taxon>
        <taxon>Cichliformes</taxon>
        <taxon>Cichlidae</taxon>
        <taxon>New World cichlids</taxon>
        <taxon>Cichlasomatinae</taxon>
        <taxon>Heroini</taxon>
        <taxon>Amphilophus</taxon>
    </lineage>
</organism>
<dbReference type="GeneTree" id="ENSGT00720000109813"/>
<name>A0A3Q0RUM9_AMPCI</name>
<reference evidence="1" key="1">
    <citation type="submission" date="2025-08" db="UniProtKB">
        <authorList>
            <consortium name="Ensembl"/>
        </authorList>
    </citation>
    <scope>IDENTIFICATION</scope>
</reference>
<reference evidence="1" key="2">
    <citation type="submission" date="2025-09" db="UniProtKB">
        <authorList>
            <consortium name="Ensembl"/>
        </authorList>
    </citation>
    <scope>IDENTIFICATION</scope>
</reference>
<dbReference type="InterPro" id="IPR013783">
    <property type="entry name" value="Ig-like_fold"/>
</dbReference>
<evidence type="ECO:0000313" key="2">
    <source>
        <dbReference type="Proteomes" id="UP000261340"/>
    </source>
</evidence>
<dbReference type="Gene3D" id="2.60.40.10">
    <property type="entry name" value="Immunoglobulins"/>
    <property type="match status" value="1"/>
</dbReference>
<keyword evidence="2" id="KW-1185">Reference proteome</keyword>
<dbReference type="SUPFAM" id="SSF48726">
    <property type="entry name" value="Immunoglobulin"/>
    <property type="match status" value="1"/>
</dbReference>
<dbReference type="AlphaFoldDB" id="A0A3Q0RUM9"/>
<proteinExistence type="predicted"/>
<protein>
    <recommendedName>
        <fullName evidence="3">Immunoglobulin V-set domain-containing protein</fullName>
    </recommendedName>
</protein>